<dbReference type="InterPro" id="IPR004358">
    <property type="entry name" value="Sig_transdc_His_kin-like_C"/>
</dbReference>
<dbReference type="InterPro" id="IPR005467">
    <property type="entry name" value="His_kinase_dom"/>
</dbReference>
<evidence type="ECO:0000256" key="10">
    <source>
        <dbReference type="ARBA" id="ARBA00022840"/>
    </source>
</evidence>
<evidence type="ECO:0000256" key="16">
    <source>
        <dbReference type="SAM" id="Phobius"/>
    </source>
</evidence>
<dbReference type="CDD" id="cd00075">
    <property type="entry name" value="HATPase"/>
    <property type="match status" value="1"/>
</dbReference>
<evidence type="ECO:0000256" key="14">
    <source>
        <dbReference type="ARBA" id="ARBA00035305"/>
    </source>
</evidence>
<reference evidence="19 20" key="1">
    <citation type="submission" date="2019-01" db="EMBL/GenBank/DDBJ databases">
        <authorList>
            <person name="Ruckert C."/>
            <person name="Busche T."/>
            <person name="Kalinowski J."/>
        </authorList>
    </citation>
    <scope>NUCLEOTIDE SEQUENCE [LARGE SCALE GENOMIC DNA]</scope>
    <source>
        <strain evidence="19 20">136/3</strain>
    </source>
</reference>
<dbReference type="AlphaFoldDB" id="A0A410WAE9"/>
<evidence type="ECO:0000256" key="4">
    <source>
        <dbReference type="ARBA" id="ARBA00022475"/>
    </source>
</evidence>
<dbReference type="SMART" id="SM00387">
    <property type="entry name" value="HATPase_c"/>
    <property type="match status" value="1"/>
</dbReference>
<evidence type="ECO:0000256" key="2">
    <source>
        <dbReference type="ARBA" id="ARBA00004651"/>
    </source>
</evidence>
<dbReference type="RefSeq" id="WP_229718400.1">
    <property type="nucleotide sequence ID" value="NZ_BMCX01000002.1"/>
</dbReference>
<evidence type="ECO:0000259" key="18">
    <source>
        <dbReference type="PROSITE" id="PS50885"/>
    </source>
</evidence>
<feature type="transmembrane region" description="Helical" evidence="16">
    <location>
        <begin position="201"/>
        <end position="225"/>
    </location>
</feature>
<dbReference type="InterPro" id="IPR047669">
    <property type="entry name" value="MtrAB_MtrB"/>
</dbReference>
<dbReference type="SMART" id="SM00304">
    <property type="entry name" value="HAMP"/>
    <property type="match status" value="1"/>
</dbReference>
<evidence type="ECO:0000313" key="19">
    <source>
        <dbReference type="EMBL" id="QAU52927.1"/>
    </source>
</evidence>
<keyword evidence="20" id="KW-1185">Reference proteome</keyword>
<organism evidence="19 20">
    <name type="scientific">Corynebacterium pelargi</name>
    <dbReference type="NCBI Taxonomy" id="1471400"/>
    <lineage>
        <taxon>Bacteria</taxon>
        <taxon>Bacillati</taxon>
        <taxon>Actinomycetota</taxon>
        <taxon>Actinomycetes</taxon>
        <taxon>Mycobacteriales</taxon>
        <taxon>Corynebacteriaceae</taxon>
        <taxon>Corynebacterium</taxon>
    </lineage>
</organism>
<dbReference type="GO" id="GO:0000155">
    <property type="term" value="F:phosphorelay sensor kinase activity"/>
    <property type="evidence" value="ECO:0007669"/>
    <property type="project" value="InterPro"/>
</dbReference>
<dbReference type="EMBL" id="CP035299">
    <property type="protein sequence ID" value="QAU52927.1"/>
    <property type="molecule type" value="Genomic_DNA"/>
</dbReference>
<dbReference type="NCBIfam" id="NF040691">
    <property type="entry name" value="MtrAB_MtrB"/>
    <property type="match status" value="1"/>
</dbReference>
<dbReference type="SUPFAM" id="SSF158472">
    <property type="entry name" value="HAMP domain-like"/>
    <property type="match status" value="1"/>
</dbReference>
<dbReference type="InterPro" id="IPR003660">
    <property type="entry name" value="HAMP_dom"/>
</dbReference>
<dbReference type="Gene3D" id="6.10.340.10">
    <property type="match status" value="1"/>
</dbReference>
<dbReference type="InterPro" id="IPR003594">
    <property type="entry name" value="HATPase_dom"/>
</dbReference>
<evidence type="ECO:0000256" key="1">
    <source>
        <dbReference type="ARBA" id="ARBA00000085"/>
    </source>
</evidence>
<dbReference type="InterPro" id="IPR003661">
    <property type="entry name" value="HisK_dim/P_dom"/>
</dbReference>
<feature type="domain" description="Histidine kinase" evidence="17">
    <location>
        <begin position="294"/>
        <end position="511"/>
    </location>
</feature>
<dbReference type="SUPFAM" id="SSF47384">
    <property type="entry name" value="Homodimeric domain of signal transducing histidine kinase"/>
    <property type="match status" value="1"/>
</dbReference>
<evidence type="ECO:0000259" key="17">
    <source>
        <dbReference type="PROSITE" id="PS50109"/>
    </source>
</evidence>
<dbReference type="Gene3D" id="1.10.287.130">
    <property type="match status" value="1"/>
</dbReference>
<feature type="region of interest" description="Disordered" evidence="15">
    <location>
        <begin position="509"/>
        <end position="542"/>
    </location>
</feature>
<dbReference type="SMART" id="SM00388">
    <property type="entry name" value="HisKA"/>
    <property type="match status" value="1"/>
</dbReference>
<dbReference type="FunFam" id="1.10.287.130:FF:000010">
    <property type="entry name" value="Two-component sensor histidine kinase"/>
    <property type="match status" value="1"/>
</dbReference>
<dbReference type="PANTHER" id="PTHR43711">
    <property type="entry name" value="TWO-COMPONENT HISTIDINE KINASE"/>
    <property type="match status" value="1"/>
</dbReference>
<dbReference type="PROSITE" id="PS50109">
    <property type="entry name" value="HIS_KIN"/>
    <property type="match status" value="1"/>
</dbReference>
<evidence type="ECO:0000256" key="6">
    <source>
        <dbReference type="ARBA" id="ARBA00022679"/>
    </source>
</evidence>
<protein>
    <recommendedName>
        <fullName evidence="14">Sensor histidine kinase MtrB</fullName>
        <ecNumber evidence="3">2.7.13.3</ecNumber>
    </recommendedName>
</protein>
<keyword evidence="4" id="KW-1003">Cell membrane</keyword>
<dbReference type="Proteomes" id="UP000288929">
    <property type="component" value="Chromosome"/>
</dbReference>
<dbReference type="InterPro" id="IPR050736">
    <property type="entry name" value="Sensor_HK_Regulatory"/>
</dbReference>
<keyword evidence="8" id="KW-0547">Nucleotide-binding</keyword>
<name>A0A410WAE9_9CORY</name>
<dbReference type="InterPro" id="IPR036890">
    <property type="entry name" value="HATPase_C_sf"/>
</dbReference>
<dbReference type="Gene3D" id="3.30.565.10">
    <property type="entry name" value="Histidine kinase-like ATPase, C-terminal domain"/>
    <property type="match status" value="1"/>
</dbReference>
<dbReference type="SUPFAM" id="SSF55874">
    <property type="entry name" value="ATPase domain of HSP90 chaperone/DNA topoisomerase II/histidine kinase"/>
    <property type="match status" value="1"/>
</dbReference>
<comment type="subcellular location">
    <subcellularLocation>
        <location evidence="2">Cell membrane</location>
        <topology evidence="2">Multi-pass membrane protein</topology>
    </subcellularLocation>
</comment>
<keyword evidence="7 16" id="KW-0812">Transmembrane</keyword>
<feature type="domain" description="HAMP" evidence="18">
    <location>
        <begin position="227"/>
        <end position="279"/>
    </location>
</feature>
<evidence type="ECO:0000256" key="11">
    <source>
        <dbReference type="ARBA" id="ARBA00022989"/>
    </source>
</evidence>
<evidence type="ECO:0000256" key="5">
    <source>
        <dbReference type="ARBA" id="ARBA00022553"/>
    </source>
</evidence>
<evidence type="ECO:0000256" key="12">
    <source>
        <dbReference type="ARBA" id="ARBA00023012"/>
    </source>
</evidence>
<comment type="catalytic activity">
    <reaction evidence="1">
        <text>ATP + protein L-histidine = ADP + protein N-phospho-L-histidine.</text>
        <dbReference type="EC" id="2.7.13.3"/>
    </reaction>
</comment>
<keyword evidence="11 16" id="KW-1133">Transmembrane helix</keyword>
<sequence length="542" mass="59861" precursor="true">MWVTRSAKEHKAISGLIHRVRHALVERWQTSVQYRVLGTIILASAFVLLILAMFVTNFLVGRFMDAKEEIAAQEIDRARVAVEEQIAATGASSPLDVRLKTARAAIVSRAVEGQEQAVYEPVILVNDPGGEVISAPEGYRIPERLRSFVAQGQVASQYATIRRSDDSSYKALIIGTPTDAEVPNLQVYLVMSMENDEATLAMLRGSFAGAAILLIVLFVIIVWVATNQLITPVRSASRIAERFADGHLRERMVVDGRDEIARLAMSFNSMADSLSKKIQQLEEYGNFQRQFTSDVSHELRTPLTTVRLAADMINSESEEFAPHTKRASQLLVQQLDLFEDLLNDLLEISRYDAGATELSPTQLDMRECIHSAWDQVRALAKELGVQVTFVPEDDPLPMVGDARRIERILRNLFANAVDHSEGNPVEIRTAMSADAIAVTVTDHGVGLKPEQEELVFERFWRADPSRERHSGGTGLGLAIALEDAHLHGGTIEARGNIGVGSTFRVLLPRTPGGEINQPPLPLHAPESKERPSEGINLSEEDQ</sequence>
<evidence type="ECO:0000256" key="3">
    <source>
        <dbReference type="ARBA" id="ARBA00012438"/>
    </source>
</evidence>
<dbReference type="KEGG" id="cpeg:CPELA_08360"/>
<keyword evidence="10" id="KW-0067">ATP-binding</keyword>
<dbReference type="Pfam" id="PF00672">
    <property type="entry name" value="HAMP"/>
    <property type="match status" value="1"/>
</dbReference>
<dbReference type="Pfam" id="PF02518">
    <property type="entry name" value="HATPase_c"/>
    <property type="match status" value="1"/>
</dbReference>
<keyword evidence="13 16" id="KW-0472">Membrane</keyword>
<dbReference type="InterPro" id="IPR036097">
    <property type="entry name" value="HisK_dim/P_sf"/>
</dbReference>
<evidence type="ECO:0000256" key="15">
    <source>
        <dbReference type="SAM" id="MobiDB-lite"/>
    </source>
</evidence>
<evidence type="ECO:0000256" key="8">
    <source>
        <dbReference type="ARBA" id="ARBA00022741"/>
    </source>
</evidence>
<dbReference type="GO" id="GO:0005886">
    <property type="term" value="C:plasma membrane"/>
    <property type="evidence" value="ECO:0007669"/>
    <property type="project" value="UniProtKB-SubCell"/>
</dbReference>
<dbReference type="Pfam" id="PF00512">
    <property type="entry name" value="HisKA"/>
    <property type="match status" value="1"/>
</dbReference>
<dbReference type="PROSITE" id="PS50885">
    <property type="entry name" value="HAMP"/>
    <property type="match status" value="1"/>
</dbReference>
<dbReference type="EC" id="2.7.13.3" evidence="3"/>
<dbReference type="CDD" id="cd06225">
    <property type="entry name" value="HAMP"/>
    <property type="match status" value="1"/>
</dbReference>
<keyword evidence="5" id="KW-0597">Phosphoprotein</keyword>
<evidence type="ECO:0000256" key="9">
    <source>
        <dbReference type="ARBA" id="ARBA00022777"/>
    </source>
</evidence>
<feature type="transmembrane region" description="Helical" evidence="16">
    <location>
        <begin position="36"/>
        <end position="60"/>
    </location>
</feature>
<evidence type="ECO:0000313" key="20">
    <source>
        <dbReference type="Proteomes" id="UP000288929"/>
    </source>
</evidence>
<dbReference type="PRINTS" id="PR00344">
    <property type="entry name" value="BCTRLSENSOR"/>
</dbReference>
<dbReference type="FunFam" id="3.30.565.10:FF:000013">
    <property type="entry name" value="Two-component sensor histidine kinase"/>
    <property type="match status" value="1"/>
</dbReference>
<keyword evidence="6 19" id="KW-0808">Transferase</keyword>
<gene>
    <name evidence="19" type="primary">mtrB</name>
    <name evidence="19" type="ORF">CPELA_08360</name>
</gene>
<evidence type="ECO:0000256" key="7">
    <source>
        <dbReference type="ARBA" id="ARBA00022692"/>
    </source>
</evidence>
<dbReference type="GO" id="GO:0005524">
    <property type="term" value="F:ATP binding"/>
    <property type="evidence" value="ECO:0007669"/>
    <property type="project" value="UniProtKB-KW"/>
</dbReference>
<evidence type="ECO:0000256" key="13">
    <source>
        <dbReference type="ARBA" id="ARBA00023136"/>
    </source>
</evidence>
<proteinExistence type="predicted"/>
<accession>A0A410WAE9</accession>
<keyword evidence="12" id="KW-0902">Two-component regulatory system</keyword>
<dbReference type="PANTHER" id="PTHR43711:SF1">
    <property type="entry name" value="HISTIDINE KINASE 1"/>
    <property type="match status" value="1"/>
</dbReference>
<keyword evidence="9 19" id="KW-0418">Kinase</keyword>
<dbReference type="CDD" id="cd00082">
    <property type="entry name" value="HisKA"/>
    <property type="match status" value="1"/>
</dbReference>